<proteinExistence type="predicted"/>
<accession>X1U7B9</accession>
<gene>
    <name evidence="1" type="ORF">S12H4_27220</name>
</gene>
<name>X1U7B9_9ZZZZ</name>
<reference evidence="1" key="1">
    <citation type="journal article" date="2014" name="Front. Microbiol.">
        <title>High frequency of phylogenetically diverse reductive dehalogenase-homologous genes in deep subseafloor sedimentary metagenomes.</title>
        <authorList>
            <person name="Kawai M."/>
            <person name="Futagami T."/>
            <person name="Toyoda A."/>
            <person name="Takaki Y."/>
            <person name="Nishi S."/>
            <person name="Hori S."/>
            <person name="Arai W."/>
            <person name="Tsubouchi T."/>
            <person name="Morono Y."/>
            <person name="Uchiyama I."/>
            <person name="Ito T."/>
            <person name="Fujiyama A."/>
            <person name="Inagaki F."/>
            <person name="Takami H."/>
        </authorList>
    </citation>
    <scope>NUCLEOTIDE SEQUENCE</scope>
    <source>
        <strain evidence="1">Expedition CK06-06</strain>
    </source>
</reference>
<dbReference type="AlphaFoldDB" id="X1U7B9"/>
<comment type="caution">
    <text evidence="1">The sequence shown here is derived from an EMBL/GenBank/DDBJ whole genome shotgun (WGS) entry which is preliminary data.</text>
</comment>
<organism evidence="1">
    <name type="scientific">marine sediment metagenome</name>
    <dbReference type="NCBI Taxonomy" id="412755"/>
    <lineage>
        <taxon>unclassified sequences</taxon>
        <taxon>metagenomes</taxon>
        <taxon>ecological metagenomes</taxon>
    </lineage>
</organism>
<protein>
    <submittedName>
        <fullName evidence="1">Uncharacterized protein</fullName>
    </submittedName>
</protein>
<dbReference type="EMBL" id="BARW01015523">
    <property type="protein sequence ID" value="GAI95745.1"/>
    <property type="molecule type" value="Genomic_DNA"/>
</dbReference>
<evidence type="ECO:0000313" key="1">
    <source>
        <dbReference type="EMBL" id="GAI95745.1"/>
    </source>
</evidence>
<sequence length="115" mass="13697">MLIKEYLEKSRSCLIYPESNYSSQIREAEEILKVFQDIKIRTLKKDALVVRYRPEVDTIIIKPRDGNRINGIWLPEDKYTSEFQKGIQRAGVRRRIINPKSKNNSHLTLIIREFY</sequence>